<dbReference type="EMBL" id="BMVC01000001">
    <property type="protein sequence ID" value="GHC79136.1"/>
    <property type="molecule type" value="Genomic_DNA"/>
</dbReference>
<name>A0A919C6Z6_9ACTN</name>
<dbReference type="RefSeq" id="WP_189820997.1">
    <property type="nucleotide sequence ID" value="NZ_BMVC01000001.1"/>
</dbReference>
<evidence type="ECO:0000256" key="2">
    <source>
        <dbReference type="SAM" id="Phobius"/>
    </source>
</evidence>
<feature type="transmembrane region" description="Helical" evidence="2">
    <location>
        <begin position="203"/>
        <end position="222"/>
    </location>
</feature>
<dbReference type="Proteomes" id="UP000638353">
    <property type="component" value="Unassembled WGS sequence"/>
</dbReference>
<protein>
    <submittedName>
        <fullName evidence="3">Uncharacterized protein</fullName>
    </submittedName>
</protein>
<feature type="region of interest" description="Disordered" evidence="1">
    <location>
        <begin position="1"/>
        <end position="23"/>
    </location>
</feature>
<keyword evidence="2" id="KW-0812">Transmembrane</keyword>
<feature type="transmembrane region" description="Helical" evidence="2">
    <location>
        <begin position="103"/>
        <end position="121"/>
    </location>
</feature>
<feature type="transmembrane region" description="Helical" evidence="2">
    <location>
        <begin position="81"/>
        <end position="97"/>
    </location>
</feature>
<evidence type="ECO:0000313" key="3">
    <source>
        <dbReference type="EMBL" id="GHC79136.1"/>
    </source>
</evidence>
<feature type="region of interest" description="Disordered" evidence="1">
    <location>
        <begin position="565"/>
        <end position="587"/>
    </location>
</feature>
<comment type="caution">
    <text evidence="3">The sequence shown here is derived from an EMBL/GenBank/DDBJ whole genome shotgun (WGS) entry which is preliminary data.</text>
</comment>
<feature type="compositionally biased region" description="Gly residues" evidence="1">
    <location>
        <begin position="578"/>
        <end position="587"/>
    </location>
</feature>
<reference evidence="3" key="1">
    <citation type="journal article" date="2014" name="Int. J. Syst. Evol. Microbiol.">
        <title>Complete genome sequence of Corynebacterium casei LMG S-19264T (=DSM 44701T), isolated from a smear-ripened cheese.</title>
        <authorList>
            <consortium name="US DOE Joint Genome Institute (JGI-PGF)"/>
            <person name="Walter F."/>
            <person name="Albersmeier A."/>
            <person name="Kalinowski J."/>
            <person name="Ruckert C."/>
        </authorList>
    </citation>
    <scope>NUCLEOTIDE SEQUENCE</scope>
    <source>
        <strain evidence="3">JCM 4637</strain>
    </source>
</reference>
<gene>
    <name evidence="3" type="ORF">GCM10010334_05130</name>
</gene>
<accession>A0A919C6Z6</accession>
<evidence type="ECO:0000256" key="1">
    <source>
        <dbReference type="SAM" id="MobiDB-lite"/>
    </source>
</evidence>
<proteinExistence type="predicted"/>
<keyword evidence="2" id="KW-0472">Membrane</keyword>
<sequence>MTQPIPPTVPPQGHPQPPGERYPVPPALSEASRLLCAGTYLDGGYRDAVIEELYVHEERVTAPSYGFDAARVLAHALRARRIELVWAGGTVVLWVLASVLTDGLFLFLLFPCVVLALATLLRGSARSPEPARLIPALLLRWYGRGVFAWTLLWLVARAFDDPESSEKSWLDDALAKVEDVFGGLLNTLDGMGTPALHIESRSVWVALVFLAALAVTAGVQRLQFARILAKELNPLEFVRRDEDRAEAESGAIGPRSRRMRALVAAEQTSPVIMYGTEDPFCGAGAPVDTWELAVELKPREGVMPHPLDNRTILAKVVPLVTALRVPSVHGDAVVDRLRELTVDECVFLPALNAGSFASTQGDPVFVRDGLTASVEEGGETRRHFLRIRVGGWGEEVVVTVFVRVHTQGGMLMLEIAPHVLPPIRPQFLAGTLQAHRYADGNALVRIAGGLADTPSAPVRALITLVRGANSGVRLLTGGQGAEPRTGPGFSVRERAATGRLSLFQDMDVSRYLKSIQDRVANGVKQALYEAGWQTGDFEQKVINVSDGGVVIDSVHNSALGFGAGARAHTTNSGPQGPVRGGNGNGRQ</sequence>
<reference evidence="3" key="2">
    <citation type="submission" date="2020-09" db="EMBL/GenBank/DDBJ databases">
        <authorList>
            <person name="Sun Q."/>
            <person name="Ohkuma M."/>
        </authorList>
    </citation>
    <scope>NUCLEOTIDE SEQUENCE</scope>
    <source>
        <strain evidence="3">JCM 4637</strain>
    </source>
</reference>
<evidence type="ECO:0000313" key="4">
    <source>
        <dbReference type="Proteomes" id="UP000638353"/>
    </source>
</evidence>
<organism evidence="3 4">
    <name type="scientific">Streptomyces finlayi</name>
    <dbReference type="NCBI Taxonomy" id="67296"/>
    <lineage>
        <taxon>Bacteria</taxon>
        <taxon>Bacillati</taxon>
        <taxon>Actinomycetota</taxon>
        <taxon>Actinomycetes</taxon>
        <taxon>Kitasatosporales</taxon>
        <taxon>Streptomycetaceae</taxon>
        <taxon>Streptomyces</taxon>
    </lineage>
</organism>
<keyword evidence="2" id="KW-1133">Transmembrane helix</keyword>
<dbReference type="AlphaFoldDB" id="A0A919C6Z6"/>